<feature type="domain" description="Histidine kinase/HSP90-like ATPase" evidence="3">
    <location>
        <begin position="306"/>
        <end position="400"/>
    </location>
</feature>
<dbReference type="InterPro" id="IPR003594">
    <property type="entry name" value="HATPase_dom"/>
</dbReference>
<feature type="transmembrane region" description="Helical" evidence="2">
    <location>
        <begin position="92"/>
        <end position="114"/>
    </location>
</feature>
<name>A0A1I1UIX0_9BURK</name>
<protein>
    <submittedName>
        <fullName evidence="4">Histidine kinase</fullName>
    </submittedName>
</protein>
<reference evidence="5" key="1">
    <citation type="submission" date="2016-10" db="EMBL/GenBank/DDBJ databases">
        <authorList>
            <person name="Varghese N."/>
            <person name="Submissions S."/>
        </authorList>
    </citation>
    <scope>NUCLEOTIDE SEQUENCE [LARGE SCALE GENOMIC DNA]</scope>
    <source>
        <strain evidence="5">CGMCC 1.12041</strain>
    </source>
</reference>
<dbReference type="InterPro" id="IPR036890">
    <property type="entry name" value="HATPase_C_sf"/>
</dbReference>
<dbReference type="PANTHER" id="PTHR34220">
    <property type="entry name" value="SENSOR HISTIDINE KINASE YPDA"/>
    <property type="match status" value="1"/>
</dbReference>
<sequence length="404" mass="43707">MWRSIVNWYDTLEQEQLAVMKDPSLAAHAPKGFRRWNATKLAAMSPLERARLHEFCVAYRGARLWKAIAAFTAAFTVAGVLAAFAFPKGGFVTPVVLANLLGFSLLMGAVGTWFNPSDVMKKKRKMIVGSVVGALLGALGSYTVLMIYHGKPLDSIFPRLSQLALGAIVGGMGIYIPVLTLGAYRRRQYEIEAAQLQQHAERERLAREVSESQLRMLRAQIEPHFLFNTLGAVQQLAADGAPRAASLTGDLIAFLRASFSDMRSEQVSLASEFATIGAYLRVMQARMGARLRFELLLPEELKGVPVPSMIVLTLAENAIKHGIEPSLRGGEIRIAASSAGGRLTVCVHDSGVGMSDTPGDGAGLDNVRRRLQLAYGDGAGLVLREAYPGLMAELTMPVTAKEPA</sequence>
<dbReference type="GO" id="GO:0000155">
    <property type="term" value="F:phosphorelay sensor kinase activity"/>
    <property type="evidence" value="ECO:0007669"/>
    <property type="project" value="InterPro"/>
</dbReference>
<dbReference type="EMBL" id="FOLD01000034">
    <property type="protein sequence ID" value="SFD70796.1"/>
    <property type="molecule type" value="Genomic_DNA"/>
</dbReference>
<keyword evidence="2" id="KW-0812">Transmembrane</keyword>
<dbReference type="Proteomes" id="UP000198639">
    <property type="component" value="Unassembled WGS sequence"/>
</dbReference>
<dbReference type="Pfam" id="PF06580">
    <property type="entry name" value="His_kinase"/>
    <property type="match status" value="1"/>
</dbReference>
<dbReference type="InterPro" id="IPR050640">
    <property type="entry name" value="Bact_2-comp_sensor_kinase"/>
</dbReference>
<dbReference type="OrthoDB" id="2514702at2"/>
<evidence type="ECO:0000259" key="3">
    <source>
        <dbReference type="SMART" id="SM00387"/>
    </source>
</evidence>
<organism evidence="4 5">
    <name type="scientific">Massilia yuzhufengensis</name>
    <dbReference type="NCBI Taxonomy" id="1164594"/>
    <lineage>
        <taxon>Bacteria</taxon>
        <taxon>Pseudomonadati</taxon>
        <taxon>Pseudomonadota</taxon>
        <taxon>Betaproteobacteria</taxon>
        <taxon>Burkholderiales</taxon>
        <taxon>Oxalobacteraceae</taxon>
        <taxon>Telluria group</taxon>
        <taxon>Massilia</taxon>
    </lineage>
</organism>
<proteinExistence type="predicted"/>
<keyword evidence="2" id="KW-1133">Transmembrane helix</keyword>
<dbReference type="STRING" id="1164594.SAMN05216204_13411"/>
<dbReference type="RefSeq" id="WP_091876553.1">
    <property type="nucleotide sequence ID" value="NZ_FOLD01000034.1"/>
</dbReference>
<dbReference type="AlphaFoldDB" id="A0A1I1UIX0"/>
<keyword evidence="5" id="KW-1185">Reference proteome</keyword>
<keyword evidence="1" id="KW-0175">Coiled coil</keyword>
<evidence type="ECO:0000256" key="2">
    <source>
        <dbReference type="SAM" id="Phobius"/>
    </source>
</evidence>
<dbReference type="Gene3D" id="3.30.565.10">
    <property type="entry name" value="Histidine kinase-like ATPase, C-terminal domain"/>
    <property type="match status" value="1"/>
</dbReference>
<feature type="coiled-coil region" evidence="1">
    <location>
        <begin position="186"/>
        <end position="222"/>
    </location>
</feature>
<feature type="transmembrane region" description="Helical" evidence="2">
    <location>
        <begin position="126"/>
        <end position="148"/>
    </location>
</feature>
<dbReference type="SMART" id="SM00387">
    <property type="entry name" value="HATPase_c"/>
    <property type="match status" value="1"/>
</dbReference>
<evidence type="ECO:0000256" key="1">
    <source>
        <dbReference type="SAM" id="Coils"/>
    </source>
</evidence>
<accession>A0A1I1UIX0</accession>
<keyword evidence="4" id="KW-0418">Kinase</keyword>
<dbReference type="GO" id="GO:0016020">
    <property type="term" value="C:membrane"/>
    <property type="evidence" value="ECO:0007669"/>
    <property type="project" value="InterPro"/>
</dbReference>
<evidence type="ECO:0000313" key="5">
    <source>
        <dbReference type="Proteomes" id="UP000198639"/>
    </source>
</evidence>
<dbReference type="SUPFAM" id="SSF55874">
    <property type="entry name" value="ATPase domain of HSP90 chaperone/DNA topoisomerase II/histidine kinase"/>
    <property type="match status" value="1"/>
</dbReference>
<gene>
    <name evidence="4" type="ORF">SAMN05216204_13411</name>
</gene>
<keyword evidence="4" id="KW-0808">Transferase</keyword>
<feature type="transmembrane region" description="Helical" evidence="2">
    <location>
        <begin position="160"/>
        <end position="184"/>
    </location>
</feature>
<feature type="transmembrane region" description="Helical" evidence="2">
    <location>
        <begin position="67"/>
        <end position="86"/>
    </location>
</feature>
<keyword evidence="2" id="KW-0472">Membrane</keyword>
<dbReference type="InterPro" id="IPR010559">
    <property type="entry name" value="Sig_transdc_His_kin_internal"/>
</dbReference>
<evidence type="ECO:0000313" key="4">
    <source>
        <dbReference type="EMBL" id="SFD70796.1"/>
    </source>
</evidence>
<dbReference type="PANTHER" id="PTHR34220:SF9">
    <property type="entry name" value="SIGNAL TRANSDUCTION HISTIDINE KINASE INTERNAL REGION DOMAIN-CONTAINING PROTEIN"/>
    <property type="match status" value="1"/>
</dbReference>